<evidence type="ECO:0000256" key="6">
    <source>
        <dbReference type="ARBA" id="ARBA00022824"/>
    </source>
</evidence>
<evidence type="ECO:0000256" key="4">
    <source>
        <dbReference type="ARBA" id="ARBA00022677"/>
    </source>
</evidence>
<dbReference type="InterPro" id="IPR029709">
    <property type="entry name" value="LDAF1"/>
</dbReference>
<reference evidence="11" key="2">
    <citation type="submission" date="2019-02" db="EMBL/GenBank/DDBJ databases">
        <title>Opniocepnalus argus Var Kimnra genome.</title>
        <authorList>
            <person name="Zhou C."/>
            <person name="Xiao S."/>
        </authorList>
    </citation>
    <scope>NUCLEOTIDE SEQUENCE [LARGE SCALE GENOMIC DNA]</scope>
</reference>
<evidence type="ECO:0000256" key="5">
    <source>
        <dbReference type="ARBA" id="ARBA00022692"/>
    </source>
</evidence>
<keyword evidence="6" id="KW-0256">Endoplasmic reticulum</keyword>
<sequence length="160" mass="17853">MKMQRSSISSSSIKRETDFQQLWARWTPLLNRLHDIPKVTEVMNSRVGRYLSSHPFLALAAVLFGTMAAVPVGLFLTFALVTIIMSAVGFVFCEVFLLFVAGLTLLTLLSGLALFSILVSLIVNGFYLIIFNVLKYYPLAKPSKFQEESDSPTSEPKDLQ</sequence>
<evidence type="ECO:0000313" key="11">
    <source>
        <dbReference type="Proteomes" id="UP000503349"/>
    </source>
</evidence>
<dbReference type="EMBL" id="CM015726">
    <property type="protein sequence ID" value="KAF3700195.1"/>
    <property type="molecule type" value="Genomic_DNA"/>
</dbReference>
<gene>
    <name evidence="10" type="ORF">EXN66_Car015882</name>
</gene>
<accession>A0A6G1QCC7</accession>
<evidence type="ECO:0000256" key="9">
    <source>
        <dbReference type="SAM" id="Phobius"/>
    </source>
</evidence>
<reference evidence="10 11" key="1">
    <citation type="submission" date="2019-02" db="EMBL/GenBank/DDBJ databases">
        <title>Opniocepnalus argus genome.</title>
        <authorList>
            <person name="Zhou C."/>
            <person name="Xiao S."/>
        </authorList>
    </citation>
    <scope>NUCLEOTIDE SEQUENCE [LARGE SCALE GENOMIC DNA]</scope>
    <source>
        <strain evidence="10">OARG1902GOOAL</strain>
        <tissue evidence="10">Muscle</tissue>
    </source>
</reference>
<comment type="similarity">
    <text evidence="3">Belongs to the LDAF1 family.</text>
</comment>
<evidence type="ECO:0000256" key="7">
    <source>
        <dbReference type="ARBA" id="ARBA00022989"/>
    </source>
</evidence>
<feature type="transmembrane region" description="Helical" evidence="9">
    <location>
        <begin position="87"/>
        <end position="106"/>
    </location>
</feature>
<keyword evidence="5 9" id="KW-0812">Transmembrane</keyword>
<feature type="transmembrane region" description="Helical" evidence="9">
    <location>
        <begin position="112"/>
        <end position="134"/>
    </location>
</feature>
<dbReference type="Proteomes" id="UP000503349">
    <property type="component" value="Chromosome 15"/>
</dbReference>
<dbReference type="GO" id="GO:0005811">
    <property type="term" value="C:lipid droplet"/>
    <property type="evidence" value="ECO:0007669"/>
    <property type="project" value="UniProtKB-SubCell"/>
</dbReference>
<evidence type="ECO:0000256" key="2">
    <source>
        <dbReference type="ARBA" id="ARBA00004502"/>
    </source>
</evidence>
<organism evidence="10 11">
    <name type="scientific">Channa argus</name>
    <name type="common">Northern snakehead</name>
    <name type="synonym">Ophicephalus argus</name>
    <dbReference type="NCBI Taxonomy" id="215402"/>
    <lineage>
        <taxon>Eukaryota</taxon>
        <taxon>Metazoa</taxon>
        <taxon>Chordata</taxon>
        <taxon>Craniata</taxon>
        <taxon>Vertebrata</taxon>
        <taxon>Euteleostomi</taxon>
        <taxon>Actinopterygii</taxon>
        <taxon>Neopterygii</taxon>
        <taxon>Teleostei</taxon>
        <taxon>Neoteleostei</taxon>
        <taxon>Acanthomorphata</taxon>
        <taxon>Anabantaria</taxon>
        <taxon>Anabantiformes</taxon>
        <taxon>Channoidei</taxon>
        <taxon>Channidae</taxon>
        <taxon>Channa</taxon>
    </lineage>
</organism>
<dbReference type="Pfam" id="PF16015">
    <property type="entry name" value="Promethin"/>
    <property type="match status" value="1"/>
</dbReference>
<keyword evidence="7 9" id="KW-1133">Transmembrane helix</keyword>
<dbReference type="GO" id="GO:0005789">
    <property type="term" value="C:endoplasmic reticulum membrane"/>
    <property type="evidence" value="ECO:0007669"/>
    <property type="project" value="UniProtKB-SubCell"/>
</dbReference>
<proteinExistence type="inferred from homology"/>
<dbReference type="OrthoDB" id="9943433at2759"/>
<dbReference type="PANTHER" id="PTHR14275:SF0">
    <property type="entry name" value="LIPID DROPLET ASSEMBLY FACTOR 1"/>
    <property type="match status" value="1"/>
</dbReference>
<evidence type="ECO:0000256" key="1">
    <source>
        <dbReference type="ARBA" id="ARBA00004477"/>
    </source>
</evidence>
<feature type="transmembrane region" description="Helical" evidence="9">
    <location>
        <begin position="56"/>
        <end position="80"/>
    </location>
</feature>
<name>A0A6G1QCC7_CHAAH</name>
<evidence type="ECO:0000256" key="3">
    <source>
        <dbReference type="ARBA" id="ARBA00007618"/>
    </source>
</evidence>
<comment type="subcellular location">
    <subcellularLocation>
        <location evidence="1">Endoplasmic reticulum membrane</location>
        <topology evidence="1">Multi-pass membrane protein</topology>
    </subcellularLocation>
    <subcellularLocation>
        <location evidence="2">Lipid droplet</location>
    </subcellularLocation>
</comment>
<keyword evidence="8 9" id="KW-0472">Membrane</keyword>
<dbReference type="AlphaFoldDB" id="A0A6G1QCC7"/>
<protein>
    <submittedName>
        <fullName evidence="10">Promethin Transmembrane protein 159</fullName>
    </submittedName>
</protein>
<evidence type="ECO:0000256" key="8">
    <source>
        <dbReference type="ARBA" id="ARBA00023136"/>
    </source>
</evidence>
<keyword evidence="4" id="KW-0551">Lipid droplet</keyword>
<dbReference type="PANTHER" id="PTHR14275">
    <property type="entry name" value="PROMETHIN"/>
    <property type="match status" value="1"/>
</dbReference>
<evidence type="ECO:0000313" key="10">
    <source>
        <dbReference type="EMBL" id="KAF3700195.1"/>
    </source>
</evidence>
<keyword evidence="11" id="KW-1185">Reference proteome</keyword>